<feature type="region of interest" description="Disordered" evidence="1">
    <location>
        <begin position="215"/>
        <end position="260"/>
    </location>
</feature>
<dbReference type="AlphaFoldDB" id="A0A0C3CSC0"/>
<feature type="region of interest" description="Disordered" evidence="1">
    <location>
        <begin position="681"/>
        <end position="711"/>
    </location>
</feature>
<feature type="region of interest" description="Disordered" evidence="1">
    <location>
        <begin position="727"/>
        <end position="749"/>
    </location>
</feature>
<feature type="region of interest" description="Disordered" evidence="1">
    <location>
        <begin position="571"/>
        <end position="643"/>
    </location>
</feature>
<feature type="compositionally biased region" description="Basic residues" evidence="1">
    <location>
        <begin position="37"/>
        <end position="46"/>
    </location>
</feature>
<dbReference type="Proteomes" id="UP000053424">
    <property type="component" value="Unassembled WGS sequence"/>
</dbReference>
<feature type="region of interest" description="Disordered" evidence="1">
    <location>
        <begin position="394"/>
        <end position="456"/>
    </location>
</feature>
<feature type="compositionally biased region" description="Polar residues" evidence="1">
    <location>
        <begin position="589"/>
        <end position="602"/>
    </location>
</feature>
<feature type="region of interest" description="Disordered" evidence="1">
    <location>
        <begin position="1"/>
        <end position="83"/>
    </location>
</feature>
<evidence type="ECO:0000256" key="1">
    <source>
        <dbReference type="SAM" id="MobiDB-lite"/>
    </source>
</evidence>
<keyword evidence="3" id="KW-1185">Reference proteome</keyword>
<name>A0A0C3CSC0_HEBCY</name>
<feature type="compositionally biased region" description="Low complexity" evidence="1">
    <location>
        <begin position="603"/>
        <end position="615"/>
    </location>
</feature>
<feature type="compositionally biased region" description="Basic and acidic residues" evidence="1">
    <location>
        <begin position="350"/>
        <end position="360"/>
    </location>
</feature>
<sequence length="838" mass="90411">MSPQRVADAANISPYPFVVRQERQSNPPAESSDRGRNAKGKRPKAKPRAERIPRQEEEIRFNTGPRNLRVPPANRGGRRGFRMPGRGYADDHNGVPDYPPPSFQEAMTTPPLSVCSSTTSLVPTAIHPLAIPEDIPEHPEASAENIAAPVETISPLTEATESENVDNASDSDESLFIIVMHTVPVCSTDLPKRAALESRVRKDWRRRRGVEFPGRTTALDASHKESDNSDNKTVARGRTTTRPKLEIDPAPPPTQDHGRLSPIISTPKRRFMSLSPLKTLFPPKSPVHHDRSMSAHPSPSPSPYAASRSTFFRSSSSLAAASFLGLPLLSSVSVATSKSEPLSRKVFSNKGKERAKSTDPEHLDAWEVLSEDTYAGVDKNGDEHPRSLMSAVESLQSTSNLGASPTRSQSFTFGATNTTRAKQSPIGSPEATQDEYSSHTPRVRPVASLRNGPSKTLLDRAISRQSPASLSTLSITSSITSRLETPTVEMAPPLPGPPLTSVRIRATSPSPPPSLTIKPTHVAQPSPLRVDAKLNIATDAAVAMHQKALETPLPITPVYYHTRFDQSLGASAPPLVPSPARPVPDLLTDSISEPLTPQTPQMSVSVTTSSATSSSLEPMTPTRHHYSGRPLPRPPPSASHRAAVVDSTYASAAHGPEKNDYSFNSCPEGLLIDLEDTTLDNFSINGTSTPRSDEGRFPPPPLLPTMSRASSSVELLGDPSLSFDSIPATSTPLLPMPSGPSRTPQSAGFSDVTDLDVLVSRLRLGDGEQDGSDYDVSYGHNGWRQPGIHLNNNQPDSALGSGGTWAREPYLTPRPSLRQGAYSETVQPQRQYVAHRAY</sequence>
<evidence type="ECO:0000313" key="3">
    <source>
        <dbReference type="Proteomes" id="UP000053424"/>
    </source>
</evidence>
<reference evidence="3" key="2">
    <citation type="submission" date="2015-01" db="EMBL/GenBank/DDBJ databases">
        <title>Evolutionary Origins and Diversification of the Mycorrhizal Mutualists.</title>
        <authorList>
            <consortium name="DOE Joint Genome Institute"/>
            <consortium name="Mycorrhizal Genomics Consortium"/>
            <person name="Kohler A."/>
            <person name="Kuo A."/>
            <person name="Nagy L.G."/>
            <person name="Floudas D."/>
            <person name="Copeland A."/>
            <person name="Barry K.W."/>
            <person name="Cichocki N."/>
            <person name="Veneault-Fourrey C."/>
            <person name="LaButti K."/>
            <person name="Lindquist E.A."/>
            <person name="Lipzen A."/>
            <person name="Lundell T."/>
            <person name="Morin E."/>
            <person name="Murat C."/>
            <person name="Riley R."/>
            <person name="Ohm R."/>
            <person name="Sun H."/>
            <person name="Tunlid A."/>
            <person name="Henrissat B."/>
            <person name="Grigoriev I.V."/>
            <person name="Hibbett D.S."/>
            <person name="Martin F."/>
        </authorList>
    </citation>
    <scope>NUCLEOTIDE SEQUENCE [LARGE SCALE GENOMIC DNA]</scope>
    <source>
        <strain evidence="3">h7</strain>
    </source>
</reference>
<protein>
    <submittedName>
        <fullName evidence="2">Uncharacterized protein</fullName>
    </submittedName>
</protein>
<dbReference type="OrthoDB" id="8062037at2759"/>
<evidence type="ECO:0000313" key="2">
    <source>
        <dbReference type="EMBL" id="KIM46786.1"/>
    </source>
</evidence>
<proteinExistence type="predicted"/>
<feature type="compositionally biased region" description="Basic and acidic residues" evidence="1">
    <location>
        <begin position="221"/>
        <end position="230"/>
    </location>
</feature>
<feature type="compositionally biased region" description="Polar residues" evidence="1">
    <location>
        <begin position="681"/>
        <end position="690"/>
    </location>
</feature>
<accession>A0A0C3CSC0</accession>
<dbReference type="STRING" id="686832.A0A0C3CSC0"/>
<gene>
    <name evidence="2" type="ORF">M413DRAFT_440359</name>
</gene>
<feature type="compositionally biased region" description="Basic and acidic residues" evidence="1">
    <location>
        <begin position="47"/>
        <end position="60"/>
    </location>
</feature>
<dbReference type="HOGENOM" id="CLU_339199_0_0_1"/>
<organism evidence="2 3">
    <name type="scientific">Hebeloma cylindrosporum</name>
    <dbReference type="NCBI Taxonomy" id="76867"/>
    <lineage>
        <taxon>Eukaryota</taxon>
        <taxon>Fungi</taxon>
        <taxon>Dikarya</taxon>
        <taxon>Basidiomycota</taxon>
        <taxon>Agaricomycotina</taxon>
        <taxon>Agaricomycetes</taxon>
        <taxon>Agaricomycetidae</taxon>
        <taxon>Agaricales</taxon>
        <taxon>Agaricineae</taxon>
        <taxon>Hymenogastraceae</taxon>
        <taxon>Hebeloma</taxon>
    </lineage>
</organism>
<feature type="region of interest" description="Disordered" evidence="1">
    <location>
        <begin position="484"/>
        <end position="515"/>
    </location>
</feature>
<feature type="region of interest" description="Disordered" evidence="1">
    <location>
        <begin position="282"/>
        <end position="308"/>
    </location>
</feature>
<dbReference type="EMBL" id="KN831770">
    <property type="protein sequence ID" value="KIM46786.1"/>
    <property type="molecule type" value="Genomic_DNA"/>
</dbReference>
<feature type="compositionally biased region" description="Polar residues" evidence="1">
    <location>
        <begin position="394"/>
        <end position="440"/>
    </location>
</feature>
<reference evidence="2 3" key="1">
    <citation type="submission" date="2014-04" db="EMBL/GenBank/DDBJ databases">
        <authorList>
            <consortium name="DOE Joint Genome Institute"/>
            <person name="Kuo A."/>
            <person name="Gay G."/>
            <person name="Dore J."/>
            <person name="Kohler A."/>
            <person name="Nagy L.G."/>
            <person name="Floudas D."/>
            <person name="Copeland A."/>
            <person name="Barry K.W."/>
            <person name="Cichocki N."/>
            <person name="Veneault-Fourrey C."/>
            <person name="LaButti K."/>
            <person name="Lindquist E.A."/>
            <person name="Lipzen A."/>
            <person name="Lundell T."/>
            <person name="Morin E."/>
            <person name="Murat C."/>
            <person name="Sun H."/>
            <person name="Tunlid A."/>
            <person name="Henrissat B."/>
            <person name="Grigoriev I.V."/>
            <person name="Hibbett D.S."/>
            <person name="Martin F."/>
            <person name="Nordberg H.P."/>
            <person name="Cantor M.N."/>
            <person name="Hua S.X."/>
        </authorList>
    </citation>
    <scope>NUCLEOTIDE SEQUENCE [LARGE SCALE GENOMIC DNA]</scope>
    <source>
        <strain evidence="3">h7</strain>
    </source>
</reference>
<feature type="region of interest" description="Disordered" evidence="1">
    <location>
        <begin position="339"/>
        <end position="360"/>
    </location>
</feature>